<name>A0A485KJB9_9STRA</name>
<gene>
    <name evidence="3" type="primary">Aste57867_8092</name>
    <name evidence="2" type="ORF">As57867_008062</name>
    <name evidence="3" type="ORF">ASTE57867_8092</name>
</gene>
<organism evidence="3 4">
    <name type="scientific">Aphanomyces stellatus</name>
    <dbReference type="NCBI Taxonomy" id="120398"/>
    <lineage>
        <taxon>Eukaryota</taxon>
        <taxon>Sar</taxon>
        <taxon>Stramenopiles</taxon>
        <taxon>Oomycota</taxon>
        <taxon>Saprolegniomycetes</taxon>
        <taxon>Saprolegniales</taxon>
        <taxon>Verrucalvaceae</taxon>
        <taxon>Aphanomyces</taxon>
    </lineage>
</organism>
<keyword evidence="1" id="KW-0472">Membrane</keyword>
<feature type="transmembrane region" description="Helical" evidence="1">
    <location>
        <begin position="700"/>
        <end position="721"/>
    </location>
</feature>
<dbReference type="EMBL" id="VJMH01005091">
    <property type="protein sequence ID" value="KAF0701390.1"/>
    <property type="molecule type" value="Genomic_DNA"/>
</dbReference>
<dbReference type="OrthoDB" id="73567at2759"/>
<evidence type="ECO:0000313" key="4">
    <source>
        <dbReference type="Proteomes" id="UP000332933"/>
    </source>
</evidence>
<dbReference type="EMBL" id="CAADRA010005112">
    <property type="protein sequence ID" value="VFT84981.1"/>
    <property type="molecule type" value="Genomic_DNA"/>
</dbReference>
<keyword evidence="1" id="KW-0812">Transmembrane</keyword>
<sequence length="1804" mass="201529">MGEQLHSTVSSRLTTLIPTMRVVPQDAPRGPSLATLVSRNGSVLSVFGCVYLIFTTVASTWYLVQLNPYFANDLWWINYTVSGHQALVIDIFNTMLTIQSAGAIDLFASSMVMDKAYDDPQPTTEIYPMYGRRLVVHELSSVEYAIENVRSLRDTWYIFMSTQYCWVDFDHTFELAHTAARQTRCFDRYSANGAVSFESVLRNQNWDEFTPYFRGKINVTILASLEHLPQGQKWIAATSRAFRSTSVDQEAAYWRAHGVGYFQLQWQNSIQTGVSETISLQNAFGLSHEIVVKNISQVQEALVPSAMHGNIGIDMLLLQFRNRSLVRSATNSFTQPPVYDFEAKFGLQDSHGNYVNQIGVFRTTVGPFLAVDLVHVAVPPPLLKLYNTFQLAFRATPSYLNIRGDAVVTCLPTPPAWFDPDFVFYGGNPMCLNGDPLPYIQDTFGFYDKCDKQVPLSVTVNTYSAMFSIMMMGKGADPTRICSLQSSSPGCQKFLQQMVETATEVASLAFDLTPPLVALSRNAIDDVNISIMQYATNQDGTNWTLLHQPLLDDSAWTFYGWVLLYDWIQGRREVVSFEGDLTSLVLISTAESPMLYPSNSDPILSISRLIYYLVVYTVIALGVLAVCCMGSSALLRFQINASNFFWFNRIAGFIWVGRPLLLLRSVAALLVLSTSQVAVTEPMPGHSRLEFVPRSMLQSMVIAGEATWFLYVVQDFLTIVVNRFTKVYGPLSCVLGWSALVAMDAIWPVKPVALISRECTSVNMYQFVQCSSGSFEIGSLHRLNDQLIVLGSANVVAAFVGRMYMQHGLETPKTRSPPTRHLLGVADMYLVHRMQSESNSEWWALDNVSCLMAGLVPLMWGSSHFTFDIKRWVLRQDEHDTATTKCFSFQNSHRNYTSGAQVSYKRDDPSKTTYRFFKKHGITTVGLMYVMNTIFGSVSYLQVSQVNLANDLFWVGFNTTGAHAFITNWLNQQLVLGVNKQDAINMNLDSINLPGSYAMAPAFLTPAANYGALLQYSELSTIEATVVGLRRTDGCLVPWIFTQYCFVDFNQQWEMANSASRQNRCLNMTSNGAVFLESVLRNVHFAEFDNCWGPSFGVSIGNDLRQSTKGQTWLAAVASDAKLPVAEEVARWQSSGIVYFKTQWQNFKRVGLVNHYSIWNAFGTAYPFDLQYQNTNFRLSKQTTYKLYWGLANDFIAGMDNSSDMGGRSLVRSSAHYAFQNTSMETVLGQNGTLSFPLANIFTIMTDEVGPFGSVDLRFVGCPVEVKWVIRYILDNLRAIRSQDSTIQRAYSNISDPRASFWPVPKAWTDVDFISFGGSPLCSESAIGFGLPVSFGLFPLMSWDSQCNSLTLALVGDSIESLITSVILANMSQSNSDDIATTCAQNPSYVDICTLSLNQTIDFVATYMSSVPAEVMPRAQRATMAIQSLNVELIQFGQVDDDSPLVLYHINVLDPTEVGFSLFAWMFLFDWAIGNREAVAIEGDNGALVVLTEYLDPVQLKIVLAEAPTVFALYFRSTILYVTLAVIALASLMLLFTVLSRGHIEFSNLFQLQRVGASVWCGRPLLLVRSLTAVALLSTSSLQLVNSGTLSYFQGTNEPWFKTVLAANEVTWMVAIVNDIAVGVTHEYTRYYAFTNTLLVWSITVTLSFASPVRPTLTIDKQCELAQVDFQVDCTSGALAIGHVSRLGLILFVVVGCNAMCYVGARAILRHPFRNKVDSIFIYAGARYLFVTSRWVYNDVYYMDRMSAVLNGILTIRWGRTIHCLDVKLWRAFHVDVSTELDIPLHHPLATPARHALPLNVNQS</sequence>
<keyword evidence="1" id="KW-1133">Transmembrane helix</keyword>
<protein>
    <submittedName>
        <fullName evidence="3">Aste57867_8092 protein</fullName>
    </submittedName>
</protein>
<proteinExistence type="predicted"/>
<feature type="transmembrane region" description="Helical" evidence="1">
    <location>
        <begin position="43"/>
        <end position="64"/>
    </location>
</feature>
<feature type="transmembrane region" description="Helical" evidence="1">
    <location>
        <begin position="1720"/>
        <end position="1737"/>
    </location>
</feature>
<feature type="transmembrane region" description="Helical" evidence="1">
    <location>
        <begin position="727"/>
        <end position="747"/>
    </location>
</feature>
<evidence type="ECO:0000256" key="1">
    <source>
        <dbReference type="SAM" id="Phobius"/>
    </source>
</evidence>
<feature type="transmembrane region" description="Helical" evidence="1">
    <location>
        <begin position="655"/>
        <end position="679"/>
    </location>
</feature>
<feature type="transmembrane region" description="Helical" evidence="1">
    <location>
        <begin position="1519"/>
        <end position="1539"/>
    </location>
</feature>
<keyword evidence="4" id="KW-1185">Reference proteome</keyword>
<reference evidence="2" key="2">
    <citation type="submission" date="2019-06" db="EMBL/GenBank/DDBJ databases">
        <title>Genomics analysis of Aphanomyces spp. identifies a new class of oomycete effector associated with host adaptation.</title>
        <authorList>
            <person name="Gaulin E."/>
        </authorList>
    </citation>
    <scope>NUCLEOTIDE SEQUENCE</scope>
    <source>
        <strain evidence="2">CBS 578.67</strain>
    </source>
</reference>
<evidence type="ECO:0000313" key="3">
    <source>
        <dbReference type="EMBL" id="VFT84981.1"/>
    </source>
</evidence>
<dbReference type="Proteomes" id="UP000332933">
    <property type="component" value="Unassembled WGS sequence"/>
</dbReference>
<feature type="transmembrane region" description="Helical" evidence="1">
    <location>
        <begin position="1687"/>
        <end position="1708"/>
    </location>
</feature>
<accession>A0A485KJB9</accession>
<reference evidence="3 4" key="1">
    <citation type="submission" date="2019-03" db="EMBL/GenBank/DDBJ databases">
        <authorList>
            <person name="Gaulin E."/>
            <person name="Dumas B."/>
        </authorList>
    </citation>
    <scope>NUCLEOTIDE SEQUENCE [LARGE SCALE GENOMIC DNA]</scope>
    <source>
        <strain evidence="3">CBS 568.67</strain>
    </source>
</reference>
<evidence type="ECO:0000313" key="2">
    <source>
        <dbReference type="EMBL" id="KAF0701390.1"/>
    </source>
</evidence>
<feature type="transmembrane region" description="Helical" evidence="1">
    <location>
        <begin position="609"/>
        <end position="635"/>
    </location>
</feature>